<feature type="transmembrane region" description="Helical" evidence="1">
    <location>
        <begin position="29"/>
        <end position="55"/>
    </location>
</feature>
<accession>A0A2U8UPB4</accession>
<evidence type="ECO:0000256" key="1">
    <source>
        <dbReference type="SAM" id="Phobius"/>
    </source>
</evidence>
<keyword evidence="3" id="KW-1185">Reference proteome</keyword>
<name>A0A2U8UPB4_9CAUD</name>
<dbReference type="GeneID" id="54992446"/>
<keyword evidence="1" id="KW-0472">Membrane</keyword>
<protein>
    <submittedName>
        <fullName evidence="2">Uncharacterized protein</fullName>
    </submittedName>
</protein>
<keyword evidence="1" id="KW-1133">Transmembrane helix</keyword>
<proteinExistence type="predicted"/>
<gene>
    <name evidence="2" type="primary">71</name>
    <name evidence="2" type="ORF">SEA_PASCHALIS_71</name>
</gene>
<sequence>MNVTKMPSRGPDGDAIAGEPVTNGQVLRIVAFITVVVPTAVAVNVLLWAAALWIARQA</sequence>
<organism evidence="2 3">
    <name type="scientific">Microbacterium phage Paschalis</name>
    <dbReference type="NCBI Taxonomy" id="2992928"/>
    <lineage>
        <taxon>Viruses</taxon>
        <taxon>Duplodnaviria</taxon>
        <taxon>Heunggongvirae</taxon>
        <taxon>Uroviricota</taxon>
        <taxon>Caudoviricetes</taxon>
        <taxon>Hodgkinviridae</taxon>
        <taxon>Quhwahvirus</taxon>
        <taxon>Quhwahvirus paschalis</taxon>
    </lineage>
</organism>
<evidence type="ECO:0000313" key="2">
    <source>
        <dbReference type="EMBL" id="AWN05564.1"/>
    </source>
</evidence>
<evidence type="ECO:0000313" key="3">
    <source>
        <dbReference type="Proteomes" id="UP000246726"/>
    </source>
</evidence>
<reference evidence="2 3" key="1">
    <citation type="submission" date="2018-04" db="EMBL/GenBank/DDBJ databases">
        <authorList>
            <person name="Paschalis M.I."/>
            <person name="Cheong D.K."/>
            <person name="Petit-Frere T."/>
            <person name="Stoner K.N."/>
            <person name="Veracka M."/>
            <person name="Ewers R.M."/>
            <person name="Maciver D.B."/>
            <person name="Santiago X."/>
            <person name="Nichols C.D."/>
            <person name="Scaff D.S."/>
            <person name="Osorio S.M."/>
            <person name="Mercado F.J."/>
            <person name="Tamondong K.G."/>
            <person name="Lee J."/>
            <person name="Nicholson R.L."/>
            <person name="Antonucci M.K."/>
            <person name="Anger G.K."/>
            <person name="Washington J.M."/>
            <person name="Garlena R.A."/>
            <person name="Russell D.A."/>
            <person name="Pope W.H."/>
            <person name="Jacobs-Sera D."/>
            <person name="Hendrix R.W."/>
            <person name="Hatfull G.F."/>
        </authorList>
    </citation>
    <scope>NUCLEOTIDE SEQUENCE [LARGE SCALE GENOMIC DNA]</scope>
</reference>
<dbReference type="RefSeq" id="YP_009801919.1">
    <property type="nucleotide sequence ID" value="NC_047976.1"/>
</dbReference>
<dbReference type="EMBL" id="MH155873">
    <property type="protein sequence ID" value="AWN05564.1"/>
    <property type="molecule type" value="Genomic_DNA"/>
</dbReference>
<dbReference type="Proteomes" id="UP000246726">
    <property type="component" value="Segment"/>
</dbReference>
<keyword evidence="1" id="KW-0812">Transmembrane</keyword>